<dbReference type="AlphaFoldDB" id="A0A2K3JLN1"/>
<evidence type="ECO:0000313" key="2">
    <source>
        <dbReference type="Proteomes" id="UP000236291"/>
    </source>
</evidence>
<proteinExistence type="predicted"/>
<evidence type="ECO:0000313" key="1">
    <source>
        <dbReference type="EMBL" id="PNX54938.1"/>
    </source>
</evidence>
<name>A0A2K3JLN1_TRIPR</name>
<sequence>MPSNVMFSKSQDVVFKMIDFAIQK</sequence>
<feature type="non-terminal residue" evidence="1">
    <location>
        <position position="24"/>
    </location>
</feature>
<protein>
    <submittedName>
        <fullName evidence="1">Uncharacterized protein</fullName>
    </submittedName>
</protein>
<organism evidence="1 2">
    <name type="scientific">Trifolium pratense</name>
    <name type="common">Red clover</name>
    <dbReference type="NCBI Taxonomy" id="57577"/>
    <lineage>
        <taxon>Eukaryota</taxon>
        <taxon>Viridiplantae</taxon>
        <taxon>Streptophyta</taxon>
        <taxon>Embryophyta</taxon>
        <taxon>Tracheophyta</taxon>
        <taxon>Spermatophyta</taxon>
        <taxon>Magnoliopsida</taxon>
        <taxon>eudicotyledons</taxon>
        <taxon>Gunneridae</taxon>
        <taxon>Pentapetalae</taxon>
        <taxon>rosids</taxon>
        <taxon>fabids</taxon>
        <taxon>Fabales</taxon>
        <taxon>Fabaceae</taxon>
        <taxon>Papilionoideae</taxon>
        <taxon>50 kb inversion clade</taxon>
        <taxon>NPAAA clade</taxon>
        <taxon>Hologalegina</taxon>
        <taxon>IRL clade</taxon>
        <taxon>Trifolieae</taxon>
        <taxon>Trifolium</taxon>
    </lineage>
</organism>
<dbReference type="Proteomes" id="UP000236291">
    <property type="component" value="Unassembled WGS sequence"/>
</dbReference>
<reference evidence="1 2" key="1">
    <citation type="journal article" date="2014" name="Am. J. Bot.">
        <title>Genome assembly and annotation for red clover (Trifolium pratense; Fabaceae).</title>
        <authorList>
            <person name="Istvanek J."/>
            <person name="Jaros M."/>
            <person name="Krenek A."/>
            <person name="Repkova J."/>
        </authorList>
    </citation>
    <scope>NUCLEOTIDE SEQUENCE [LARGE SCALE GENOMIC DNA]</scope>
    <source>
        <strain evidence="2">cv. Tatra</strain>
        <tissue evidence="1">Young leaves</tissue>
    </source>
</reference>
<reference evidence="1 2" key="2">
    <citation type="journal article" date="2017" name="Front. Plant Sci.">
        <title>Gene Classification and Mining of Molecular Markers Useful in Red Clover (Trifolium pratense) Breeding.</title>
        <authorList>
            <person name="Istvanek J."/>
            <person name="Dluhosova J."/>
            <person name="Dluhos P."/>
            <person name="Patkova L."/>
            <person name="Nedelnik J."/>
            <person name="Repkova J."/>
        </authorList>
    </citation>
    <scope>NUCLEOTIDE SEQUENCE [LARGE SCALE GENOMIC DNA]</scope>
    <source>
        <strain evidence="2">cv. Tatra</strain>
        <tissue evidence="1">Young leaves</tissue>
    </source>
</reference>
<comment type="caution">
    <text evidence="1">The sequence shown here is derived from an EMBL/GenBank/DDBJ whole genome shotgun (WGS) entry which is preliminary data.</text>
</comment>
<accession>A0A2K3JLN1</accession>
<dbReference type="EMBL" id="ASHM01069669">
    <property type="protein sequence ID" value="PNX54938.1"/>
    <property type="molecule type" value="Genomic_DNA"/>
</dbReference>
<gene>
    <name evidence="1" type="ORF">L195_g048561</name>
</gene>